<protein>
    <submittedName>
        <fullName evidence="1">ArsR</fullName>
    </submittedName>
</protein>
<evidence type="ECO:0000313" key="1">
    <source>
        <dbReference type="EMBL" id="AAU03122.1"/>
    </source>
</evidence>
<proteinExistence type="predicted"/>
<sequence length="118" mass="13467">MSFLLLHGIVHQFLLMKPGWASFYCWANWESYPSAISALLDQSQPKKSRHLALLRESGLLLDRKKRYVGSLPLITAYSSIFGENYCCGLAMCHRKRFRRLSAHLARQNCSGDSKNICS</sequence>
<name>Q68GK3_STUST</name>
<gene>
    <name evidence="1" type="primary">arsR</name>
</gene>
<dbReference type="SUPFAM" id="SSF46785">
    <property type="entry name" value="Winged helix' DNA-binding domain"/>
    <property type="match status" value="1"/>
</dbReference>
<dbReference type="InterPro" id="IPR036390">
    <property type="entry name" value="WH_DNA-bd_sf"/>
</dbReference>
<dbReference type="EMBL" id="AY702476">
    <property type="protein sequence ID" value="AAU03122.1"/>
    <property type="molecule type" value="Genomic_DNA"/>
</dbReference>
<accession>Q68GK3</accession>
<dbReference type="AlphaFoldDB" id="Q68GK3"/>
<organism evidence="1">
    <name type="scientific">Stutzerimonas stutzeri</name>
    <name type="common">Pseudomonas stutzeri</name>
    <dbReference type="NCBI Taxonomy" id="316"/>
    <lineage>
        <taxon>Bacteria</taxon>
        <taxon>Pseudomonadati</taxon>
        <taxon>Pseudomonadota</taxon>
        <taxon>Gammaproteobacteria</taxon>
        <taxon>Pseudomonadales</taxon>
        <taxon>Pseudomonadaceae</taxon>
        <taxon>Stutzerimonas</taxon>
    </lineage>
</organism>
<reference evidence="1" key="1">
    <citation type="journal article" date="2007" name="Arch. Microbiol.">
        <title>Arsenate detoxification in a Pseudomonad hypertolerant to arsenic.</title>
        <authorList>
            <person name="Patel P.C."/>
            <person name="Goulhen F."/>
            <person name="Boothman C."/>
            <person name="Gault A.G."/>
            <person name="Charnock J.M."/>
            <person name="Kalia K."/>
            <person name="Lloyd J.R."/>
        </authorList>
    </citation>
    <scope>NUCLEOTIDE SEQUENCE</scope>
    <source>
        <strain evidence="1">DSM 5190</strain>
    </source>
</reference>